<sequence length="243" mass="26138">MPDTEEEPVQYLMLVRVDPDLAARGVAPVEPWVEEGTRTGMRHFGNPLEDPDTATTVARQAGRTVLADGPFTETKEVVAGFDLLEAPDLEAAVDYAARHPVAAVGALEVREVWEDFVEEAGGDPVPTREDGREYLFLHVPDPAALATATREDADPTAWVRDVESRGVTLGGWRLRDADAGSAATVRVRDGRTLIARGPYTETAEQIAGIDRVRVADLDEAIGLAAAHPTSAIGRIEIRPLVSA</sequence>
<evidence type="ECO:0000313" key="3">
    <source>
        <dbReference type="EMBL" id="GAA4741737.1"/>
    </source>
</evidence>
<evidence type="ECO:0000256" key="1">
    <source>
        <dbReference type="ARBA" id="ARBA00007689"/>
    </source>
</evidence>
<evidence type="ECO:0000313" key="4">
    <source>
        <dbReference type="Proteomes" id="UP001500121"/>
    </source>
</evidence>
<dbReference type="RefSeq" id="WP_345480036.1">
    <property type="nucleotide sequence ID" value="NZ_BAABLP010000002.1"/>
</dbReference>
<name>A0ABP8YZV5_9MICO</name>
<dbReference type="PANTHER" id="PTHR35174">
    <property type="entry name" value="BLL7171 PROTEIN-RELATED"/>
    <property type="match status" value="1"/>
</dbReference>
<protein>
    <submittedName>
        <fullName evidence="3">YciI family protein</fullName>
    </submittedName>
</protein>
<reference evidence="4" key="1">
    <citation type="journal article" date="2019" name="Int. J. Syst. Evol. Microbiol.">
        <title>The Global Catalogue of Microorganisms (GCM) 10K type strain sequencing project: providing services to taxonomists for standard genome sequencing and annotation.</title>
        <authorList>
            <consortium name="The Broad Institute Genomics Platform"/>
            <consortium name="The Broad Institute Genome Sequencing Center for Infectious Disease"/>
            <person name="Wu L."/>
            <person name="Ma J."/>
        </authorList>
    </citation>
    <scope>NUCLEOTIDE SEQUENCE [LARGE SCALE GENOMIC DNA]</scope>
    <source>
        <strain evidence="4">JCM 19015</strain>
    </source>
</reference>
<organism evidence="3 4">
    <name type="scientific">Amnibacterium soli</name>
    <dbReference type="NCBI Taxonomy" id="1282736"/>
    <lineage>
        <taxon>Bacteria</taxon>
        <taxon>Bacillati</taxon>
        <taxon>Actinomycetota</taxon>
        <taxon>Actinomycetes</taxon>
        <taxon>Micrococcales</taxon>
        <taxon>Microbacteriaceae</taxon>
        <taxon>Amnibacterium</taxon>
    </lineage>
</organism>
<dbReference type="PANTHER" id="PTHR35174:SF3">
    <property type="entry name" value="BLL7171 PROTEIN"/>
    <property type="match status" value="1"/>
</dbReference>
<accession>A0ABP8YZV5</accession>
<dbReference type="InterPro" id="IPR005545">
    <property type="entry name" value="YCII"/>
</dbReference>
<dbReference type="SUPFAM" id="SSF54909">
    <property type="entry name" value="Dimeric alpha+beta barrel"/>
    <property type="match status" value="2"/>
</dbReference>
<dbReference type="InterPro" id="IPR011008">
    <property type="entry name" value="Dimeric_a/b-barrel"/>
</dbReference>
<proteinExistence type="inferred from homology"/>
<dbReference type="EMBL" id="BAABLP010000002">
    <property type="protein sequence ID" value="GAA4741737.1"/>
    <property type="molecule type" value="Genomic_DNA"/>
</dbReference>
<feature type="domain" description="YCII-related" evidence="2">
    <location>
        <begin position="134"/>
        <end position="240"/>
    </location>
</feature>
<dbReference type="Pfam" id="PF03795">
    <property type="entry name" value="YCII"/>
    <property type="match status" value="2"/>
</dbReference>
<dbReference type="Gene3D" id="3.30.70.1060">
    <property type="entry name" value="Dimeric alpha+beta barrel"/>
    <property type="match status" value="2"/>
</dbReference>
<dbReference type="Proteomes" id="UP001500121">
    <property type="component" value="Unassembled WGS sequence"/>
</dbReference>
<gene>
    <name evidence="3" type="ORF">GCM10025783_11180</name>
</gene>
<comment type="similarity">
    <text evidence="1">Belongs to the YciI family.</text>
</comment>
<feature type="domain" description="YCII-related" evidence="2">
    <location>
        <begin position="57"/>
        <end position="114"/>
    </location>
</feature>
<evidence type="ECO:0000259" key="2">
    <source>
        <dbReference type="Pfam" id="PF03795"/>
    </source>
</evidence>
<comment type="caution">
    <text evidence="3">The sequence shown here is derived from an EMBL/GenBank/DDBJ whole genome shotgun (WGS) entry which is preliminary data.</text>
</comment>
<keyword evidence="4" id="KW-1185">Reference proteome</keyword>